<reference evidence="2" key="1">
    <citation type="submission" date="2015-10" db="EMBL/GenBank/DDBJ databases">
        <authorList>
            <person name="Ju K.-S."/>
            <person name="Doroghazi J.R."/>
            <person name="Metcalf W.W."/>
        </authorList>
    </citation>
    <scope>NUCLEOTIDE SEQUENCE [LARGE SCALE GENOMIC DNA]</scope>
    <source>
        <strain evidence="2">NRRL 3151</strain>
    </source>
</reference>
<gene>
    <name evidence="1" type="ORF">ADL12_20465</name>
</gene>
<sequence length="87" mass="10046">MHRLAHAQGQVLHAYLDLHLVANPVPLRAADAVLEQVIELFDHTSSSTADEVMEATNKVVEAQREFTDVCRDDLWYLPQKWQMYRRG</sequence>
<evidence type="ECO:0000313" key="1">
    <source>
        <dbReference type="EMBL" id="KUL34745.1"/>
    </source>
</evidence>
<dbReference type="EMBL" id="LLZG01000165">
    <property type="protein sequence ID" value="KUL34745.1"/>
    <property type="molecule type" value="Genomic_DNA"/>
</dbReference>
<proteinExistence type="predicted"/>
<keyword evidence="2" id="KW-1185">Reference proteome</keyword>
<name>A0A0X3UQG4_9ACTN</name>
<dbReference type="AlphaFoldDB" id="A0A0X3UQG4"/>
<protein>
    <submittedName>
        <fullName evidence="1">Uncharacterized protein</fullName>
    </submittedName>
</protein>
<accession>A0A0X3UQG4</accession>
<evidence type="ECO:0000313" key="2">
    <source>
        <dbReference type="Proteomes" id="UP000053923"/>
    </source>
</evidence>
<organism evidence="1 2">
    <name type="scientific">Streptomyces regalis</name>
    <dbReference type="NCBI Taxonomy" id="68262"/>
    <lineage>
        <taxon>Bacteria</taxon>
        <taxon>Bacillati</taxon>
        <taxon>Actinomycetota</taxon>
        <taxon>Actinomycetes</taxon>
        <taxon>Kitasatosporales</taxon>
        <taxon>Streptomycetaceae</taxon>
        <taxon>Streptomyces</taxon>
    </lineage>
</organism>
<dbReference type="OrthoDB" id="4338193at2"/>
<comment type="caution">
    <text evidence="1">The sequence shown here is derived from an EMBL/GenBank/DDBJ whole genome shotgun (WGS) entry which is preliminary data.</text>
</comment>
<dbReference type="Proteomes" id="UP000053923">
    <property type="component" value="Unassembled WGS sequence"/>
</dbReference>
<dbReference type="RefSeq" id="WP_062704117.1">
    <property type="nucleotide sequence ID" value="NZ_LLZG01000165.1"/>
</dbReference>